<evidence type="ECO:0000313" key="3">
    <source>
        <dbReference type="Proteomes" id="UP000527324"/>
    </source>
</evidence>
<keyword evidence="3" id="KW-1185">Reference proteome</keyword>
<comment type="caution">
    <text evidence="2">The sequence shown here is derived from an EMBL/GenBank/DDBJ whole genome shotgun (WGS) entry which is preliminary data.</text>
</comment>
<evidence type="ECO:0000313" key="2">
    <source>
        <dbReference type="EMBL" id="MBB5740496.1"/>
    </source>
</evidence>
<dbReference type="InterPro" id="IPR011990">
    <property type="entry name" value="TPR-like_helical_dom_sf"/>
</dbReference>
<dbReference type="AlphaFoldDB" id="A0A7W9C7V9"/>
<sequence length="103" mass="11299">MQAQEMAHDLAAGAQTDELPLPTADMSGDELFKLGMMYSAGSGGCPMDRVSAHMIFNLAAMKGSIEARVYRREMSQEMDREEIAEAQKAARRYIDTGVVRLVA</sequence>
<dbReference type="RefSeq" id="WP_152950594.1">
    <property type="nucleotide sequence ID" value="NZ_CAJFZS010000001.1"/>
</dbReference>
<feature type="region of interest" description="Disordered" evidence="1">
    <location>
        <begin position="1"/>
        <end position="24"/>
    </location>
</feature>
<accession>A0A7W9C7V9</accession>
<name>A0A7W9C7V9_9CAUL</name>
<protein>
    <recommendedName>
        <fullName evidence="4">Sel1 repeat family protein</fullName>
    </recommendedName>
</protein>
<proteinExistence type="predicted"/>
<dbReference type="Gene3D" id="1.25.40.10">
    <property type="entry name" value="Tetratricopeptide repeat domain"/>
    <property type="match status" value="1"/>
</dbReference>
<dbReference type="GeneID" id="88839146"/>
<evidence type="ECO:0008006" key="4">
    <source>
        <dbReference type="Google" id="ProtNLM"/>
    </source>
</evidence>
<gene>
    <name evidence="2" type="ORF">GGQ93_002215</name>
</gene>
<reference evidence="2 3" key="1">
    <citation type="submission" date="2020-08" db="EMBL/GenBank/DDBJ databases">
        <title>Genomic Encyclopedia of Type Strains, Phase IV (KMG-IV): sequencing the most valuable type-strain genomes for metagenomic binning, comparative biology and taxonomic classification.</title>
        <authorList>
            <person name="Goeker M."/>
        </authorList>
    </citation>
    <scope>NUCLEOTIDE SEQUENCE [LARGE SCALE GENOMIC DNA]</scope>
    <source>
        <strain evidence="2 3">DSM 4731</strain>
    </source>
</reference>
<organism evidence="2 3">
    <name type="scientific">Brevundimonas aurantiaca</name>
    <dbReference type="NCBI Taxonomy" id="74316"/>
    <lineage>
        <taxon>Bacteria</taxon>
        <taxon>Pseudomonadati</taxon>
        <taxon>Pseudomonadota</taxon>
        <taxon>Alphaproteobacteria</taxon>
        <taxon>Caulobacterales</taxon>
        <taxon>Caulobacteraceae</taxon>
        <taxon>Brevundimonas</taxon>
    </lineage>
</organism>
<evidence type="ECO:0000256" key="1">
    <source>
        <dbReference type="SAM" id="MobiDB-lite"/>
    </source>
</evidence>
<dbReference type="EMBL" id="JACHOQ010000005">
    <property type="protein sequence ID" value="MBB5740496.1"/>
    <property type="molecule type" value="Genomic_DNA"/>
</dbReference>
<dbReference type="Proteomes" id="UP000527324">
    <property type="component" value="Unassembled WGS sequence"/>
</dbReference>